<feature type="region of interest" description="Disordered" evidence="15">
    <location>
        <begin position="17"/>
        <end position="52"/>
    </location>
</feature>
<evidence type="ECO:0000256" key="8">
    <source>
        <dbReference type="ARBA" id="ARBA00022989"/>
    </source>
</evidence>
<dbReference type="AlphaFoldDB" id="A0A166N089"/>
<dbReference type="UniPathway" id="UPA00094"/>
<keyword evidence="6 14" id="KW-0812">Transmembrane</keyword>
<dbReference type="PANTHER" id="PTHR11035">
    <property type="entry name" value="VERY-LONG-CHAIN (3R)-3-HYDROXYACYL-COA DEHYDRATASE"/>
    <property type="match status" value="1"/>
</dbReference>
<feature type="transmembrane region" description="Helical" evidence="14">
    <location>
        <begin position="61"/>
        <end position="85"/>
    </location>
</feature>
<organism evidence="16 17">
    <name type="scientific">Colletotrichum tofieldiae</name>
    <dbReference type="NCBI Taxonomy" id="708197"/>
    <lineage>
        <taxon>Eukaryota</taxon>
        <taxon>Fungi</taxon>
        <taxon>Dikarya</taxon>
        <taxon>Ascomycota</taxon>
        <taxon>Pezizomycotina</taxon>
        <taxon>Sordariomycetes</taxon>
        <taxon>Hypocreomycetidae</taxon>
        <taxon>Glomerellales</taxon>
        <taxon>Glomerellaceae</taxon>
        <taxon>Colletotrichum</taxon>
        <taxon>Colletotrichum spaethianum species complex</taxon>
    </lineage>
</organism>
<evidence type="ECO:0000256" key="15">
    <source>
        <dbReference type="SAM" id="MobiDB-lite"/>
    </source>
</evidence>
<evidence type="ECO:0000256" key="14">
    <source>
        <dbReference type="RuleBase" id="RU363109"/>
    </source>
</evidence>
<reference evidence="16 17" key="1">
    <citation type="submission" date="2015-06" db="EMBL/GenBank/DDBJ databases">
        <title>Survival trade-offs in plant roots during colonization by closely related pathogenic and mutualistic fungi.</title>
        <authorList>
            <person name="Hacquard S."/>
            <person name="Kracher B."/>
            <person name="Hiruma K."/>
            <person name="Weinman A."/>
            <person name="Muench P."/>
            <person name="Garrido Oter R."/>
            <person name="Ver Loren van Themaat E."/>
            <person name="Dallerey J.-F."/>
            <person name="Damm U."/>
            <person name="Henrissat B."/>
            <person name="Lespinet O."/>
            <person name="Thon M."/>
            <person name="Kemen E."/>
            <person name="McHardy A.C."/>
            <person name="Schulze-Lefert P."/>
            <person name="O'Connell R.J."/>
        </authorList>
    </citation>
    <scope>NUCLEOTIDE SEQUENCE [LARGE SCALE GENOMIC DNA]</scope>
    <source>
        <strain evidence="16 17">0861</strain>
    </source>
</reference>
<protein>
    <recommendedName>
        <fullName evidence="4 14">Very-long-chain (3R)-3-hydroxyacyl-CoA dehydratase</fullName>
        <ecNumber evidence="4 14">4.2.1.134</ecNumber>
    </recommendedName>
</protein>
<keyword evidence="17" id="KW-1185">Reference proteome</keyword>
<accession>A0A166N089</accession>
<evidence type="ECO:0000256" key="6">
    <source>
        <dbReference type="ARBA" id="ARBA00022692"/>
    </source>
</evidence>
<dbReference type="Pfam" id="PF04387">
    <property type="entry name" value="PTPLA"/>
    <property type="match status" value="1"/>
</dbReference>
<evidence type="ECO:0000256" key="11">
    <source>
        <dbReference type="ARBA" id="ARBA00023160"/>
    </source>
</evidence>
<dbReference type="GO" id="GO:0102158">
    <property type="term" value="F:very-long-chain (3R)-3-hydroxyacyl-CoA dehydratase activity"/>
    <property type="evidence" value="ECO:0007669"/>
    <property type="project" value="UniProtKB-EC"/>
</dbReference>
<dbReference type="EC" id="4.2.1.134" evidence="4 14"/>
<keyword evidence="9 14" id="KW-0443">Lipid metabolism</keyword>
<comment type="subcellular location">
    <subcellularLocation>
        <location evidence="14">Endoplasmic reticulum membrane</location>
        <topology evidence="14">Multi-pass membrane protein</topology>
    </subcellularLocation>
    <subcellularLocation>
        <location evidence="1">Membrane</location>
        <topology evidence="1">Multi-pass membrane protein</topology>
    </subcellularLocation>
</comment>
<name>A0A166N089_9PEZI</name>
<keyword evidence="11 14" id="KW-0275">Fatty acid biosynthesis</keyword>
<evidence type="ECO:0000256" key="12">
    <source>
        <dbReference type="ARBA" id="ARBA00023239"/>
    </source>
</evidence>
<comment type="catalytic activity">
    <reaction evidence="13 14">
        <text>a very-long-chain (3R)-3-hydroxyacyl-CoA = a very-long-chain (2E)-enoyl-CoA + H2O</text>
        <dbReference type="Rhea" id="RHEA:45812"/>
        <dbReference type="ChEBI" id="CHEBI:15377"/>
        <dbReference type="ChEBI" id="CHEBI:83728"/>
        <dbReference type="ChEBI" id="CHEBI:85440"/>
        <dbReference type="EC" id="4.2.1.134"/>
    </reaction>
</comment>
<evidence type="ECO:0000313" key="16">
    <source>
        <dbReference type="EMBL" id="KZL65174.1"/>
    </source>
</evidence>
<dbReference type="GO" id="GO:0030148">
    <property type="term" value="P:sphingolipid biosynthetic process"/>
    <property type="evidence" value="ECO:0007669"/>
    <property type="project" value="TreeGrafter"/>
</dbReference>
<dbReference type="STRING" id="708197.A0A166N089"/>
<proteinExistence type="inferred from homology"/>
<keyword evidence="5 14" id="KW-0444">Lipid biosynthesis</keyword>
<comment type="function">
    <text evidence="14">Catalyzes the third of the four reactions of the long-chain fatty acids elongation cycle. This endoplasmic reticulum-bound enzymatic process, allows the addition of two carbons to the chain of long- and very long-chain fatty acids/VLCFAs per cycle. This enzyme catalyzes the dehydration of the 3-hydroxyacyl-CoA intermediate into trans-2,3-enoyl-CoA, within each cycle of fatty acid elongation. Thereby, it participates to the production of VLCFAs of different chain lengths that are involved in multiple biological processes as precursors of membrane lipids and lipid mediators.</text>
</comment>
<dbReference type="GO" id="GO:0005789">
    <property type="term" value="C:endoplasmic reticulum membrane"/>
    <property type="evidence" value="ECO:0007669"/>
    <property type="project" value="UniProtKB-SubCell"/>
</dbReference>
<evidence type="ECO:0000256" key="1">
    <source>
        <dbReference type="ARBA" id="ARBA00004141"/>
    </source>
</evidence>
<evidence type="ECO:0000256" key="10">
    <source>
        <dbReference type="ARBA" id="ARBA00023136"/>
    </source>
</evidence>
<keyword evidence="8 14" id="KW-1133">Transmembrane helix</keyword>
<gene>
    <name evidence="16" type="ORF">CT0861_00428</name>
</gene>
<feature type="non-terminal residue" evidence="16">
    <location>
        <position position="1"/>
    </location>
</feature>
<dbReference type="InterPro" id="IPR007482">
    <property type="entry name" value="Tyr_Pase-like_PTPLA"/>
</dbReference>
<evidence type="ECO:0000256" key="7">
    <source>
        <dbReference type="ARBA" id="ARBA00022832"/>
    </source>
</evidence>
<evidence type="ECO:0000256" key="13">
    <source>
        <dbReference type="ARBA" id="ARBA00036671"/>
    </source>
</evidence>
<dbReference type="GO" id="GO:0030497">
    <property type="term" value="P:fatty acid elongation"/>
    <property type="evidence" value="ECO:0007669"/>
    <property type="project" value="TreeGrafter"/>
</dbReference>
<evidence type="ECO:0000256" key="3">
    <source>
        <dbReference type="ARBA" id="ARBA00007811"/>
    </source>
</evidence>
<evidence type="ECO:0000256" key="2">
    <source>
        <dbReference type="ARBA" id="ARBA00005194"/>
    </source>
</evidence>
<feature type="transmembrane region" description="Helical" evidence="14">
    <location>
        <begin position="195"/>
        <end position="214"/>
    </location>
</feature>
<feature type="transmembrane region" description="Helical" evidence="14">
    <location>
        <begin position="156"/>
        <end position="174"/>
    </location>
</feature>
<keyword evidence="7 14" id="KW-0276">Fatty acid metabolism</keyword>
<comment type="caution">
    <text evidence="16">The sequence shown here is derived from an EMBL/GenBank/DDBJ whole genome shotgun (WGS) entry which is preliminary data.</text>
</comment>
<dbReference type="GO" id="GO:0042761">
    <property type="term" value="P:very long-chain fatty acid biosynthetic process"/>
    <property type="evidence" value="ECO:0007669"/>
    <property type="project" value="TreeGrafter"/>
</dbReference>
<evidence type="ECO:0000256" key="9">
    <source>
        <dbReference type="ARBA" id="ARBA00023098"/>
    </source>
</evidence>
<comment type="pathway">
    <text evidence="2 14">Lipid metabolism; fatty acid biosynthesis.</text>
</comment>
<evidence type="ECO:0000313" key="17">
    <source>
        <dbReference type="Proteomes" id="UP000076552"/>
    </source>
</evidence>
<keyword evidence="14" id="KW-0256">Endoplasmic reticulum</keyword>
<keyword evidence="10 14" id="KW-0472">Membrane</keyword>
<feature type="transmembrane region" description="Helical" evidence="14">
    <location>
        <begin position="226"/>
        <end position="246"/>
    </location>
</feature>
<feature type="transmembrane region" description="Helical" evidence="14">
    <location>
        <begin position="134"/>
        <end position="150"/>
    </location>
</feature>
<dbReference type="Proteomes" id="UP000076552">
    <property type="component" value="Unassembled WGS sequence"/>
</dbReference>
<dbReference type="EMBL" id="LFIV01000235">
    <property type="protein sequence ID" value="KZL65174.1"/>
    <property type="molecule type" value="Genomic_DNA"/>
</dbReference>
<evidence type="ECO:0000256" key="5">
    <source>
        <dbReference type="ARBA" id="ARBA00022516"/>
    </source>
</evidence>
<dbReference type="PANTHER" id="PTHR11035:SF3">
    <property type="entry name" value="VERY-LONG-CHAIN (3R)-3-HYDROXYACYL-COA DEHYDRATASE"/>
    <property type="match status" value="1"/>
</dbReference>
<comment type="similarity">
    <text evidence="3 14">Belongs to the very long-chain fatty acids dehydratase HACD family.</text>
</comment>
<sequence length="268" mass="30099">LEPTLPTTGLCRNLAFNKSPAPPPTQPDNAADQAKQATMADTAAGPTRPQRRSSPLKNGYLILYNFVSAVAWATVLGRTVALFALRGPHFVHLGVGDWTRWTQTMAAMEVLHALLGPLHPGVVRAPVFTTVMQVLSRFVLVWGVVYPFPWLARSTWYSSMLLAWSVTEVIRYSYFALNLSGFQPKPLTWLRYNTFFVLYPIGITSECVLIYYAAEPARQFGEVFPYVSYAILAVYVPGSYILYTYMMKQRSKVMRNLKAEEAGRSKTQ</sequence>
<keyword evidence="12 14" id="KW-0456">Lyase</keyword>
<evidence type="ECO:0000256" key="4">
    <source>
        <dbReference type="ARBA" id="ARBA00013122"/>
    </source>
</evidence>